<feature type="domain" description="Peptidase M24" evidence="8">
    <location>
        <begin position="12"/>
        <end position="239"/>
    </location>
</feature>
<evidence type="ECO:0000256" key="6">
    <source>
        <dbReference type="HAMAP-Rule" id="MF_01974"/>
    </source>
</evidence>
<dbReference type="GO" id="GO:0004239">
    <property type="term" value="F:initiator methionyl aminopeptidase activity"/>
    <property type="evidence" value="ECO:0007669"/>
    <property type="project" value="UniProtKB-UniRule"/>
</dbReference>
<dbReference type="GO" id="GO:0070006">
    <property type="term" value="F:metalloaminopeptidase activity"/>
    <property type="evidence" value="ECO:0007669"/>
    <property type="project" value="UniProtKB-UniRule"/>
</dbReference>
<dbReference type="InterPro" id="IPR000994">
    <property type="entry name" value="Pept_M24"/>
</dbReference>
<keyword evidence="10" id="KW-1185">Reference proteome</keyword>
<evidence type="ECO:0000256" key="3">
    <source>
        <dbReference type="ARBA" id="ARBA00022670"/>
    </source>
</evidence>
<comment type="similarity">
    <text evidence="6">Belongs to the peptidase M24A family. Methionine aminopeptidase type 1 subfamily.</text>
</comment>
<dbReference type="EC" id="3.4.11.18" evidence="6 7"/>
<dbReference type="HAMAP" id="MF_01974">
    <property type="entry name" value="MetAP_1"/>
    <property type="match status" value="1"/>
</dbReference>
<dbReference type="Pfam" id="PF00557">
    <property type="entry name" value="Peptidase_M24"/>
    <property type="match status" value="1"/>
</dbReference>
<dbReference type="PANTHER" id="PTHR43330:SF13">
    <property type="entry name" value="METHIONINE AMINOPEPTIDASE 2"/>
    <property type="match status" value="1"/>
</dbReference>
<feature type="binding site" evidence="6">
    <location>
        <position position="232"/>
    </location>
    <ligand>
        <name>a divalent metal cation</name>
        <dbReference type="ChEBI" id="CHEBI:60240"/>
        <label>2</label>
        <note>catalytic</note>
    </ligand>
</feature>
<feature type="binding site" evidence="6">
    <location>
        <position position="201"/>
    </location>
    <ligand>
        <name>a divalent metal cation</name>
        <dbReference type="ChEBI" id="CHEBI:60240"/>
        <label>2</label>
        <note>catalytic</note>
    </ligand>
</feature>
<dbReference type="GO" id="GO:0006508">
    <property type="term" value="P:proteolysis"/>
    <property type="evidence" value="ECO:0007669"/>
    <property type="project" value="UniProtKB-KW"/>
</dbReference>
<dbReference type="OrthoDB" id="9761809at2"/>
<comment type="caution">
    <text evidence="9">The sequence shown here is derived from an EMBL/GenBank/DDBJ whole genome shotgun (WGS) entry which is preliminary data.</text>
</comment>
<dbReference type="InterPro" id="IPR002467">
    <property type="entry name" value="Pept_M24A_MAP1"/>
</dbReference>
<dbReference type="EMBL" id="QUSW01000002">
    <property type="protein sequence ID" value="RQP25071.1"/>
    <property type="molecule type" value="Genomic_DNA"/>
</dbReference>
<dbReference type="InterPro" id="IPR001714">
    <property type="entry name" value="Pept_M24_MAP"/>
</dbReference>
<evidence type="ECO:0000313" key="10">
    <source>
        <dbReference type="Proteomes" id="UP000267464"/>
    </source>
</evidence>
<feature type="binding site" evidence="6">
    <location>
        <position position="93"/>
    </location>
    <ligand>
        <name>a divalent metal cation</name>
        <dbReference type="ChEBI" id="CHEBI:60240"/>
        <label>1</label>
    </ligand>
</feature>
<dbReference type="NCBIfam" id="TIGR00500">
    <property type="entry name" value="met_pdase_I"/>
    <property type="match status" value="1"/>
</dbReference>
<dbReference type="Gene3D" id="3.90.230.10">
    <property type="entry name" value="Creatinase/methionine aminopeptidase superfamily"/>
    <property type="match status" value="1"/>
</dbReference>
<dbReference type="PRINTS" id="PR00599">
    <property type="entry name" value="MAPEPTIDASE"/>
</dbReference>
<comment type="function">
    <text evidence="1 6">Removes the N-terminal methionine from nascent proteins. The N-terminal methionine is often cleaved when the second residue in the primary sequence is small and uncharged (Met-Ala-, Cys, Gly, Pro, Ser, Thr, or Val). Requires deformylation of the N(alpha)-formylated initiator methionine before it can be hydrolyzed.</text>
</comment>
<dbReference type="AlphaFoldDB" id="A0A3N7HVR3"/>
<dbReference type="RefSeq" id="WP_124539978.1">
    <property type="nucleotide sequence ID" value="NZ_QUSW01000002.1"/>
</dbReference>
<keyword evidence="2 6" id="KW-0031">Aminopeptidase</keyword>
<evidence type="ECO:0000256" key="4">
    <source>
        <dbReference type="ARBA" id="ARBA00022723"/>
    </source>
</evidence>
<protein>
    <recommendedName>
        <fullName evidence="6 7">Methionine aminopeptidase</fullName>
        <shortName evidence="6">MAP</shortName>
        <shortName evidence="6">MetAP</shortName>
        <ecNumber evidence="6 7">3.4.11.18</ecNumber>
    </recommendedName>
    <alternativeName>
        <fullName evidence="6">Peptidase M</fullName>
    </alternativeName>
</protein>
<comment type="subunit">
    <text evidence="6">Monomer.</text>
</comment>
<evidence type="ECO:0000256" key="2">
    <source>
        <dbReference type="ARBA" id="ARBA00022438"/>
    </source>
</evidence>
<evidence type="ECO:0000256" key="5">
    <source>
        <dbReference type="ARBA" id="ARBA00022801"/>
    </source>
</evidence>
<dbReference type="SUPFAM" id="SSF55920">
    <property type="entry name" value="Creatinase/aminopeptidase"/>
    <property type="match status" value="1"/>
</dbReference>
<dbReference type="GO" id="GO:0046872">
    <property type="term" value="F:metal ion binding"/>
    <property type="evidence" value="ECO:0007669"/>
    <property type="project" value="UniProtKB-UniRule"/>
</dbReference>
<feature type="binding site" evidence="6">
    <location>
        <position position="232"/>
    </location>
    <ligand>
        <name>a divalent metal cation</name>
        <dbReference type="ChEBI" id="CHEBI:60240"/>
        <label>1</label>
    </ligand>
</feature>
<sequence>MTIETQDDVVALKRIGRIVSFVLQQMLDAAQPGMTTRELDQLGARLLEEHGARSAPRLTYNFPGATCISINEEAAHGIPGDRVIRAGDVLNVDVSAELGGYFADTGGTTVVPPTNPQKTRLCHATRTALAEAMKSARAGQPINGIGAAIERTAKAYGFKIIENLGSHGVGRALHEEPEHIAGYFDPSDKRTLKEGMVITIEPFLSTKSRIVTETSDGWTLAGASGNLSAQYEHTMIITKGAPIIVTQH</sequence>
<dbReference type="Proteomes" id="UP000267464">
    <property type="component" value="Unassembled WGS sequence"/>
</dbReference>
<evidence type="ECO:0000256" key="7">
    <source>
        <dbReference type="RuleBase" id="RU003653"/>
    </source>
</evidence>
<evidence type="ECO:0000256" key="1">
    <source>
        <dbReference type="ARBA" id="ARBA00002521"/>
    </source>
</evidence>
<gene>
    <name evidence="6 9" type="primary">map</name>
    <name evidence="9" type="ORF">DZC73_09460</name>
</gene>
<name>A0A3N7HVR3_9BURK</name>
<reference evidence="9 10" key="2">
    <citation type="submission" date="2018-12" db="EMBL/GenBank/DDBJ databases">
        <title>Rhizobacter gummiphilus sp. nov., a rubber-degrading bacterium isolated from the soil of a botanical garden in Japan.</title>
        <authorList>
            <person name="Shunsuke S.S."/>
        </authorList>
    </citation>
    <scope>NUCLEOTIDE SEQUENCE [LARGE SCALE GENOMIC DNA]</scope>
    <source>
        <strain evidence="9 10">S-16</strain>
    </source>
</reference>
<feature type="binding site" evidence="6">
    <location>
        <position position="76"/>
    </location>
    <ligand>
        <name>substrate</name>
    </ligand>
</feature>
<dbReference type="InterPro" id="IPR036005">
    <property type="entry name" value="Creatinase/aminopeptidase-like"/>
</dbReference>
<keyword evidence="5 6" id="KW-0378">Hydrolase</keyword>
<reference evidence="9 10" key="1">
    <citation type="submission" date="2018-08" db="EMBL/GenBank/DDBJ databases">
        <authorList>
            <person name="Khan S.A."/>
            <person name="Jeon C.O."/>
            <person name="Chun B.H."/>
            <person name="Jeong S.E."/>
        </authorList>
    </citation>
    <scope>NUCLEOTIDE SEQUENCE [LARGE SCALE GENOMIC DNA]</scope>
    <source>
        <strain evidence="9 10">S-16</strain>
    </source>
</reference>
<feature type="binding site" evidence="6">
    <location>
        <position position="104"/>
    </location>
    <ligand>
        <name>a divalent metal cation</name>
        <dbReference type="ChEBI" id="CHEBI:60240"/>
        <label>2</label>
        <note>catalytic</note>
    </ligand>
</feature>
<evidence type="ECO:0000313" key="9">
    <source>
        <dbReference type="EMBL" id="RQP25071.1"/>
    </source>
</evidence>
<accession>A0A3N7HVR3</accession>
<keyword evidence="3 6" id="KW-0645">Protease</keyword>
<feature type="binding site" evidence="6">
    <location>
        <position position="167"/>
    </location>
    <ligand>
        <name>a divalent metal cation</name>
        <dbReference type="ChEBI" id="CHEBI:60240"/>
        <label>2</label>
        <note>catalytic</note>
    </ligand>
</feature>
<keyword evidence="4 6" id="KW-0479">Metal-binding</keyword>
<evidence type="ECO:0000259" key="8">
    <source>
        <dbReference type="Pfam" id="PF00557"/>
    </source>
</evidence>
<comment type="cofactor">
    <cofactor evidence="6">
        <name>Co(2+)</name>
        <dbReference type="ChEBI" id="CHEBI:48828"/>
    </cofactor>
    <cofactor evidence="6">
        <name>Zn(2+)</name>
        <dbReference type="ChEBI" id="CHEBI:29105"/>
    </cofactor>
    <cofactor evidence="6">
        <name>Mn(2+)</name>
        <dbReference type="ChEBI" id="CHEBI:29035"/>
    </cofactor>
    <cofactor evidence="6">
        <name>Fe(2+)</name>
        <dbReference type="ChEBI" id="CHEBI:29033"/>
    </cofactor>
    <text evidence="6">Binds 2 divalent metal cations per subunit. Has a high-affinity and a low affinity metal-binding site. The true nature of the physiological cofactor is under debate. The enzyme is active with cobalt, zinc, manganese or divalent iron ions. Most likely, methionine aminopeptidases function as mononuclear Fe(2+)-metalloproteases under physiological conditions, and the catalytically relevant metal-binding site has been assigned to the histidine-containing high-affinity site.</text>
</comment>
<feature type="binding site" evidence="6">
    <location>
        <position position="174"/>
    </location>
    <ligand>
        <name>substrate</name>
    </ligand>
</feature>
<feature type="binding site" evidence="6">
    <location>
        <position position="104"/>
    </location>
    <ligand>
        <name>a divalent metal cation</name>
        <dbReference type="ChEBI" id="CHEBI:60240"/>
        <label>1</label>
    </ligand>
</feature>
<dbReference type="PANTHER" id="PTHR43330">
    <property type="entry name" value="METHIONINE AMINOPEPTIDASE"/>
    <property type="match status" value="1"/>
</dbReference>
<dbReference type="CDD" id="cd01086">
    <property type="entry name" value="MetAP1"/>
    <property type="match status" value="1"/>
</dbReference>
<comment type="catalytic activity">
    <reaction evidence="6 7">
        <text>Release of N-terminal amino acids, preferentially methionine, from peptides and arylamides.</text>
        <dbReference type="EC" id="3.4.11.18"/>
    </reaction>
</comment>
<proteinExistence type="inferred from homology"/>
<organism evidence="9 10">
    <name type="scientific">Piscinibacter terrae</name>
    <dbReference type="NCBI Taxonomy" id="2496871"/>
    <lineage>
        <taxon>Bacteria</taxon>
        <taxon>Pseudomonadati</taxon>
        <taxon>Pseudomonadota</taxon>
        <taxon>Betaproteobacteria</taxon>
        <taxon>Burkholderiales</taxon>
        <taxon>Sphaerotilaceae</taxon>
        <taxon>Piscinibacter</taxon>
    </lineage>
</organism>